<accession>A0A0G1WUZ9</accession>
<organism evidence="1 2">
    <name type="scientific">Candidatus Kaiserbacteria bacterium GW2011_GWA2_52_12</name>
    <dbReference type="NCBI Taxonomy" id="1618671"/>
    <lineage>
        <taxon>Bacteria</taxon>
        <taxon>Candidatus Kaiseribacteriota</taxon>
    </lineage>
</organism>
<gene>
    <name evidence="1" type="ORF">UY67_C0038G0007</name>
</gene>
<dbReference type="AlphaFoldDB" id="A0A0G1WUZ9"/>
<dbReference type="STRING" id="1618671.UY67_C0038G0007"/>
<reference evidence="1 2" key="1">
    <citation type="journal article" date="2015" name="Nature">
        <title>rRNA introns, odd ribosomes, and small enigmatic genomes across a large radiation of phyla.</title>
        <authorList>
            <person name="Brown C.T."/>
            <person name="Hug L.A."/>
            <person name="Thomas B.C."/>
            <person name="Sharon I."/>
            <person name="Castelle C.J."/>
            <person name="Singh A."/>
            <person name="Wilkins M.J."/>
            <person name="Williams K.H."/>
            <person name="Banfield J.F."/>
        </authorList>
    </citation>
    <scope>NUCLEOTIDE SEQUENCE [LARGE SCALE GENOMIC DNA]</scope>
</reference>
<name>A0A0G1WUZ9_9BACT</name>
<sequence>MNTDLLKEQIKKVSEYLESAEGETKQKISIISQYLSSLLEPEKFTDIQREDLRKLALELGYQEDTSFEKWIAEHK</sequence>
<comment type="caution">
    <text evidence="1">The sequence shown here is derived from an EMBL/GenBank/DDBJ whole genome shotgun (WGS) entry which is preliminary data.</text>
</comment>
<dbReference type="EMBL" id="LCQW01000038">
    <property type="protein sequence ID" value="KKW22678.1"/>
    <property type="molecule type" value="Genomic_DNA"/>
</dbReference>
<evidence type="ECO:0000313" key="2">
    <source>
        <dbReference type="Proteomes" id="UP000034273"/>
    </source>
</evidence>
<protein>
    <submittedName>
        <fullName evidence="1">Uncharacterized protein</fullName>
    </submittedName>
</protein>
<dbReference type="Proteomes" id="UP000034273">
    <property type="component" value="Unassembled WGS sequence"/>
</dbReference>
<proteinExistence type="predicted"/>
<evidence type="ECO:0000313" key="1">
    <source>
        <dbReference type="EMBL" id="KKW22678.1"/>
    </source>
</evidence>